<proteinExistence type="predicted"/>
<dbReference type="RefSeq" id="WP_147417008.1">
    <property type="nucleotide sequence ID" value="NZ_CP063196.1"/>
</dbReference>
<sequence>MSVTTSRAEDVLSIRLTAHPMQRVGAFALALLAADGRRRAMKHPEELTPEEIRSANEVMTKDLEATVDAADSKQPGGFWLGASYLFWPNCAINTTNRKKRSREERWAKLYEWRDLPETETLLEAPCVLCGRRACGWYGKVDVPLASSTSYRNTTVPGHEGLALCRGCLLSFYALPYACEISGGRAAVVHSWDDRFLARVAGRQAKRMLGRALLSSAAASSPVPYARQRRAIAALRGYEEELTDGVELLVFTNSNKEQELTVHSLEQPLAEWISGSAQGPHTVGWGYLCRAHHTDKIPGTALLARNLFAEPQRVVSSAASYTRRLLEETEQVPGESPVLAETCFSYSAKVLMVTENESREIRELAHRIAATVSGELTELKKYLQAQRTAKTLKAWLRRKATDTALFSTAHEPFVTERQWLLLFDSEERSYLHRDLLFLGVLAELHKLSPGWRDDPEARSVLEEAADPDDIDTDDSED</sequence>
<evidence type="ECO:0000313" key="2">
    <source>
        <dbReference type="EMBL" id="UOE21490.1"/>
    </source>
</evidence>
<evidence type="ECO:0000313" key="3">
    <source>
        <dbReference type="Proteomes" id="UP000265719"/>
    </source>
</evidence>
<dbReference type="KEGG" id="thao:NI17_010495"/>
<feature type="region of interest" description="Disordered" evidence="1">
    <location>
        <begin position="451"/>
        <end position="476"/>
    </location>
</feature>
<accession>A0AA97M5V4</accession>
<evidence type="ECO:0000256" key="1">
    <source>
        <dbReference type="SAM" id="MobiDB-lite"/>
    </source>
</evidence>
<feature type="compositionally biased region" description="Basic and acidic residues" evidence="1">
    <location>
        <begin position="451"/>
        <end position="460"/>
    </location>
</feature>
<gene>
    <name evidence="2" type="ORF">NI17_010495</name>
</gene>
<dbReference type="AlphaFoldDB" id="A0AA97M5V4"/>
<evidence type="ECO:0008006" key="4">
    <source>
        <dbReference type="Google" id="ProtNLM"/>
    </source>
</evidence>
<name>A0AA97M5V4_9ACTN</name>
<keyword evidence="3" id="KW-1185">Reference proteome</keyword>
<feature type="compositionally biased region" description="Acidic residues" evidence="1">
    <location>
        <begin position="462"/>
        <end position="476"/>
    </location>
</feature>
<protein>
    <recommendedName>
        <fullName evidence="4">Type I-B CRISPR-associated protein Cas8b1/Cst1</fullName>
    </recommendedName>
</protein>
<reference evidence="2" key="1">
    <citation type="submission" date="2020-10" db="EMBL/GenBank/DDBJ databases">
        <title>De novo genome project of the cellulose decomposer Thermobifida halotolerans type strain.</title>
        <authorList>
            <person name="Nagy I."/>
            <person name="Horvath B."/>
            <person name="Kukolya J."/>
            <person name="Nagy I."/>
            <person name="Orsini M."/>
        </authorList>
    </citation>
    <scope>NUCLEOTIDE SEQUENCE</scope>
    <source>
        <strain evidence="2">DSM 44931</strain>
    </source>
</reference>
<dbReference type="EMBL" id="CP063196">
    <property type="protein sequence ID" value="UOE21490.1"/>
    <property type="molecule type" value="Genomic_DNA"/>
</dbReference>
<organism evidence="2 3">
    <name type="scientific">Thermobifida halotolerans</name>
    <dbReference type="NCBI Taxonomy" id="483545"/>
    <lineage>
        <taxon>Bacteria</taxon>
        <taxon>Bacillati</taxon>
        <taxon>Actinomycetota</taxon>
        <taxon>Actinomycetes</taxon>
        <taxon>Streptosporangiales</taxon>
        <taxon>Nocardiopsidaceae</taxon>
        <taxon>Thermobifida</taxon>
    </lineage>
</organism>
<dbReference type="Proteomes" id="UP000265719">
    <property type="component" value="Chromosome"/>
</dbReference>